<evidence type="ECO:0000313" key="4">
    <source>
        <dbReference type="EMBL" id="KTC92075.1"/>
    </source>
</evidence>
<dbReference type="OrthoDB" id="9787204at2"/>
<evidence type="ECO:0000313" key="6">
    <source>
        <dbReference type="Proteomes" id="UP000054854"/>
    </source>
</evidence>
<proteinExistence type="predicted"/>
<sequence>MKQIHFLMQLIVGLFAFSFMSMAQAGGPLWTFTPVDGYPSALTISKTGTATVKYTVTNQTSKKRTLMMQPQVGISQTQPCIVGPKGSASSSCTLALTISGSLLPPSGVSGGPNLCQANPNGTPNPNLCYQPSPANILNVKVTSEASLVSIDVTPVNPAIAQGLTQQFTATGIYSDNTSKDLTSSVTWSSSNTNIAVISSTTGLAEGIAQGTVTITATSGAIAGTTNLTVSTAKLKSIVVKPTNPQIAQGTTQQFIAVGVFTDGSTHNITSSVVWSSSNTTVALISNRLGNNGLAAGRTAGATTITATLGTISGTTTLTVTNAVLQSIFVSPVNRTIAQGITQQYSATGIFSDNSTQDLTSSVNWSSSNTDIATINNTGKATSIAQGKVLIRATSGSVFGTTSLTVTAATLKSIAVTPANASIAKGTTQQFIATGTFTDGSKSDITSSVFWSSSQPEFATISNEAGSNGLATGESAGQTNIVATLGTISGSTPFTVTTATLVSISVSPANKTIANGVTQPYTATGIFSDNSTQDLTYSASLIWSTSAPTVATINSIGQATGVGPGTATVTATYGALSGTANLTVTAATLQSIAVTPASAMIPQGATQQFIATGTFSNGSTYDITSSVTWSSGDESVVVFSEPGLNGLATGKNRGSTTVKATLGTVSSPTVNATVTDATLVSINVDPVIKSIPQGLTQQFTATGVYSDGSSRPLTSSVHWSSSTSAASISNELGSQGLATGDSTGTTTITATYSDASSTVSGTATLTVTNATLQSIAVTPASATIPLGTTQQFIATGTFTDGTTHDLTSTVTWDSSTPGVATISNNLGSYGLATAGMSQTGSTTIKATLGSLSGSATLNVSGVVLQSISITPAAVAIPKSTNQAFVATGIYSDGSSKIITDVTWSTSDASIATIDSVGVAQSKNIQGSVTITAISGTVSGTATLSVTAATLQSIAVTPVNPSIAKGTTKQFIATGTYTDGTTQDITSSVTWDSSSSSVATISNDPGSKGLALASTTPTGTTTTITATLNGVSDSTTLTVTTAVLTSIDVTPAATAIPQGTSQPYTARGIYSDGTLQVITDVTWSTSDSSIATINSAGVAQSKNRQASVTITATSGTISGNATLTVTAATLQSIAVTPANPSIAKGTTKQFIATGTFTDSTTHDITSSVTWDSSSSSVATISNDPGSKGLATASTTPTGTTTTIKATLNGVSGSTTLTVTTAVLTSINVTPATVAIPEGTNQTFVATGVYSDGTSQTITNVTWSTSDSSIATIDSAGVAQSKNIQGSVTITALSTSSMVSGTATLIVTSATLQSITVTPTSPRIVMDTIQQFTATGNFSDGKSYNLTSAVTWSSSDETVAIISSAPGSYGLATGEGVGSTTIKAELNVVSGSTNLTVETGVTLGGTLSNLTTGSGYTVTLQNNGGDNLLLEANGSFTFPEKFLSGTSYSVTVLTQPTGQQCNVIHGTGTFSNVDVTNISVECNVLISSDTFKGTSATLPWITLESSNAQACLTAGDNTGSIPACQAGTEGAGTSDGLTPDNNGNGVLRLTTTQPTFQGSGIIESTQIPTAQGLSLDFKVYSYSDNVESGADGISFMIINADAGSFPTALGCVGSGLGYGRISNGYVGIGLDEYGNFSKEPVCSSGAPINPNNIGIRGATTNNADTSNPYIIGNNPGISMWQRALLRKDVTPLNYHITFTSAGVVSVFLNGTPYLAGVNVVPGAGTPPEMLYFGFAASTGTHYNIHEIQDFAISIPTSPSLDLSVTAPDELIVGGSGQNYTFTIRNTGGSSTSSSGTIQLFDNGLPAGVTLAGPLVLGGPSIGSATLNGCNSSGSSIGSTCQINNAAISSVDPNNYLTVTVPINVSSGGTKTYSASIYSTSPTPGGNDAGCNSAVYSSYLCSGSATVNAE</sequence>
<dbReference type="InterPro" id="IPR045197">
    <property type="entry name" value="NUP210-like"/>
</dbReference>
<dbReference type="InterPro" id="IPR013320">
    <property type="entry name" value="ConA-like_dom_sf"/>
</dbReference>
<feature type="domain" description="BIG2" evidence="3">
    <location>
        <begin position="862"/>
        <end position="943"/>
    </location>
</feature>
<evidence type="ECO:0000259" key="3">
    <source>
        <dbReference type="SMART" id="SM00635"/>
    </source>
</evidence>
<feature type="domain" description="BIG2" evidence="3">
    <location>
        <begin position="409"/>
        <end position="494"/>
    </location>
</feature>
<feature type="domain" description="BIG2" evidence="3">
    <location>
        <begin position="499"/>
        <end position="582"/>
    </location>
</feature>
<evidence type="ECO:0000256" key="2">
    <source>
        <dbReference type="SAM" id="SignalP"/>
    </source>
</evidence>
<accession>A0A378IFV8</accession>
<feature type="region of interest" description="Disordered" evidence="1">
    <location>
        <begin position="1173"/>
        <end position="1193"/>
    </location>
</feature>
<dbReference type="FunFam" id="2.60.40.1080:FF:000001">
    <property type="entry name" value="Bacterial Ig-like domain, group 2"/>
    <property type="match status" value="11"/>
</dbReference>
<feature type="domain" description="BIG2" evidence="3">
    <location>
        <begin position="1127"/>
        <end position="1215"/>
    </location>
</feature>
<dbReference type="SUPFAM" id="SSF49373">
    <property type="entry name" value="Invasin/intimin cell-adhesion fragments"/>
    <property type="match status" value="6"/>
</dbReference>
<keyword evidence="2" id="KW-0732">Signal</keyword>
<reference evidence="5 7" key="2">
    <citation type="submission" date="2018-06" db="EMBL/GenBank/DDBJ databases">
        <authorList>
            <consortium name="Pathogen Informatics"/>
            <person name="Doyle S."/>
        </authorList>
    </citation>
    <scope>NUCLEOTIDE SEQUENCE [LARGE SCALE GENOMIC DNA]</scope>
    <source>
        <strain evidence="5 7">NCTC12438</strain>
    </source>
</reference>
<feature type="domain" description="BIG2" evidence="3">
    <location>
        <begin position="677"/>
        <end position="761"/>
    </location>
</feature>
<feature type="domain" description="BIG2" evidence="3">
    <location>
        <begin position="146"/>
        <end position="228"/>
    </location>
</feature>
<evidence type="ECO:0000313" key="7">
    <source>
        <dbReference type="Proteomes" id="UP000255316"/>
    </source>
</evidence>
<feature type="domain" description="BIG2" evidence="3">
    <location>
        <begin position="948"/>
        <end position="1036"/>
    </location>
</feature>
<dbReference type="SUPFAM" id="SSF49899">
    <property type="entry name" value="Concanavalin A-like lectins/glucanases"/>
    <property type="match status" value="1"/>
</dbReference>
<reference evidence="4 6" key="1">
    <citation type="submission" date="2015-11" db="EMBL/GenBank/DDBJ databases">
        <title>Genomic analysis of 38 Legionella species identifies large and diverse effector repertoires.</title>
        <authorList>
            <person name="Burstein D."/>
            <person name="Amaro F."/>
            <person name="Zusman T."/>
            <person name="Lifshitz Z."/>
            <person name="Cohen O."/>
            <person name="Gilbert J.A."/>
            <person name="Pupko T."/>
            <person name="Shuman H.A."/>
            <person name="Segal G."/>
        </authorList>
    </citation>
    <scope>NUCLEOTIDE SEQUENCE [LARGE SCALE GENOMIC DNA]</scope>
    <source>
        <strain evidence="4 6">CDC#72-OH-14</strain>
    </source>
</reference>
<dbReference type="SMART" id="SM00635">
    <property type="entry name" value="BID_2"/>
    <property type="match status" value="14"/>
</dbReference>
<dbReference type="InterPro" id="IPR008964">
    <property type="entry name" value="Invasin/intimin_cell_adhesion"/>
</dbReference>
<dbReference type="EMBL" id="LNXX01000007">
    <property type="protein sequence ID" value="KTC92075.1"/>
    <property type="molecule type" value="Genomic_DNA"/>
</dbReference>
<dbReference type="Proteomes" id="UP000054854">
    <property type="component" value="Unassembled WGS sequence"/>
</dbReference>
<feature type="domain" description="BIG2" evidence="3">
    <location>
        <begin position="770"/>
        <end position="857"/>
    </location>
</feature>
<dbReference type="Gene3D" id="2.60.40.1080">
    <property type="match status" value="14"/>
</dbReference>
<organism evidence="5 7">
    <name type="scientific">Legionella cincinnatiensis</name>
    <dbReference type="NCBI Taxonomy" id="28085"/>
    <lineage>
        <taxon>Bacteria</taxon>
        <taxon>Pseudomonadati</taxon>
        <taxon>Pseudomonadota</taxon>
        <taxon>Gammaproteobacteria</taxon>
        <taxon>Legionellales</taxon>
        <taxon>Legionellaceae</taxon>
        <taxon>Legionella</taxon>
    </lineage>
</organism>
<dbReference type="PANTHER" id="PTHR23019">
    <property type="entry name" value="NUCLEAR PORE MEMBRANE GLYCOPROTEIN GP210-RELATED"/>
    <property type="match status" value="1"/>
</dbReference>
<dbReference type="STRING" id="28085.Lcin_0854"/>
<feature type="domain" description="BIG2" evidence="3">
    <location>
        <begin position="233"/>
        <end position="318"/>
    </location>
</feature>
<feature type="domain" description="BIG2" evidence="3">
    <location>
        <begin position="587"/>
        <end position="671"/>
    </location>
</feature>
<keyword evidence="6" id="KW-1185">Reference proteome</keyword>
<dbReference type="PANTHER" id="PTHR23019:SF0">
    <property type="entry name" value="NUCLEAR PORE MEMBRANE GLYCOPROTEIN 210"/>
    <property type="match status" value="1"/>
</dbReference>
<evidence type="ECO:0000256" key="1">
    <source>
        <dbReference type="SAM" id="MobiDB-lite"/>
    </source>
</evidence>
<gene>
    <name evidence="4" type="ORF">Lcin_0854</name>
    <name evidence="5" type="ORF">NCTC12438_00193</name>
</gene>
<feature type="domain" description="BIG2" evidence="3">
    <location>
        <begin position="1041"/>
        <end position="1122"/>
    </location>
</feature>
<feature type="domain" description="BIG2" evidence="3">
    <location>
        <begin position="1220"/>
        <end position="1301"/>
    </location>
</feature>
<feature type="domain" description="BIG2" evidence="3">
    <location>
        <begin position="323"/>
        <end position="404"/>
    </location>
</feature>
<feature type="signal peptide" evidence="2">
    <location>
        <begin position="1"/>
        <end position="25"/>
    </location>
</feature>
<feature type="domain" description="BIG2" evidence="3">
    <location>
        <begin position="1308"/>
        <end position="1393"/>
    </location>
</feature>
<feature type="chain" id="PRO_5016911874" evidence="2">
    <location>
        <begin position="26"/>
        <end position="1906"/>
    </location>
</feature>
<dbReference type="RefSeq" id="WP_058464064.1">
    <property type="nucleotide sequence ID" value="NZ_LNXX01000007.1"/>
</dbReference>
<dbReference type="InterPro" id="IPR003343">
    <property type="entry name" value="Big_2"/>
</dbReference>
<dbReference type="EMBL" id="UGNX01000001">
    <property type="protein sequence ID" value="STX33622.1"/>
    <property type="molecule type" value="Genomic_DNA"/>
</dbReference>
<evidence type="ECO:0000313" key="5">
    <source>
        <dbReference type="EMBL" id="STX33622.1"/>
    </source>
</evidence>
<dbReference type="Pfam" id="PF02368">
    <property type="entry name" value="Big_2"/>
    <property type="match status" value="14"/>
</dbReference>
<dbReference type="Proteomes" id="UP000255316">
    <property type="component" value="Unassembled WGS sequence"/>
</dbReference>
<protein>
    <submittedName>
        <fullName evidence="4 5">Protein with a bacterial immunoglobulin-like domain</fullName>
    </submittedName>
</protein>
<name>A0A378IFV8_9GAMM</name>